<comment type="caution">
    <text evidence="1">The sequence shown here is derived from an EMBL/GenBank/DDBJ whole genome shotgun (WGS) entry which is preliminary data.</text>
</comment>
<evidence type="ECO:0000313" key="2">
    <source>
        <dbReference type="Proteomes" id="UP001207468"/>
    </source>
</evidence>
<keyword evidence="2" id="KW-1185">Reference proteome</keyword>
<name>A0ACC0U8B0_9AGAM</name>
<organism evidence="1 2">
    <name type="scientific">Russula earlei</name>
    <dbReference type="NCBI Taxonomy" id="71964"/>
    <lineage>
        <taxon>Eukaryota</taxon>
        <taxon>Fungi</taxon>
        <taxon>Dikarya</taxon>
        <taxon>Basidiomycota</taxon>
        <taxon>Agaricomycotina</taxon>
        <taxon>Agaricomycetes</taxon>
        <taxon>Russulales</taxon>
        <taxon>Russulaceae</taxon>
        <taxon>Russula</taxon>
    </lineage>
</organism>
<evidence type="ECO:0000313" key="1">
    <source>
        <dbReference type="EMBL" id="KAI9507881.1"/>
    </source>
</evidence>
<accession>A0ACC0U8B0</accession>
<dbReference type="EMBL" id="JAGFNK010000108">
    <property type="protein sequence ID" value="KAI9507881.1"/>
    <property type="molecule type" value="Genomic_DNA"/>
</dbReference>
<proteinExistence type="predicted"/>
<dbReference type="Proteomes" id="UP001207468">
    <property type="component" value="Unassembled WGS sequence"/>
</dbReference>
<reference evidence="1" key="1">
    <citation type="submission" date="2021-03" db="EMBL/GenBank/DDBJ databases">
        <title>Evolutionary priming and transition to the ectomycorrhizal habit in an iconic lineage of mushroom-forming fungi: is preadaptation a requirement?</title>
        <authorList>
            <consortium name="DOE Joint Genome Institute"/>
            <person name="Looney B.P."/>
            <person name="Miyauchi S."/>
            <person name="Morin E."/>
            <person name="Drula E."/>
            <person name="Courty P.E."/>
            <person name="Chicoki N."/>
            <person name="Fauchery L."/>
            <person name="Kohler A."/>
            <person name="Kuo A."/>
            <person name="LaButti K."/>
            <person name="Pangilinan J."/>
            <person name="Lipzen A."/>
            <person name="Riley R."/>
            <person name="Andreopoulos W."/>
            <person name="He G."/>
            <person name="Johnson J."/>
            <person name="Barry K.W."/>
            <person name="Grigoriev I.V."/>
            <person name="Nagy L."/>
            <person name="Hibbett D."/>
            <person name="Henrissat B."/>
            <person name="Matheny P.B."/>
            <person name="Labbe J."/>
            <person name="Martin A.F."/>
        </authorList>
    </citation>
    <scope>NUCLEOTIDE SEQUENCE</scope>
    <source>
        <strain evidence="1">BPL698</strain>
    </source>
</reference>
<sequence length="528" mass="56880">MGPPRSHRRGPKALLPLRSRTTRSSKGKLLSDPDTNTQQLTEQLRQLGLYAADTVGDGNCLFRALSDQLFGTESRHLQLRKDICDWIQSHSVRYAPFVDDERGLDVHLSLMRQPATYGGHLELSAFAHMKKCNVKVIQPGLIYLIEWAAGWDPVAVAVAKEAPTSSTSSLATTLIERDPVMNDRSRRAARRESRRADRVKTRSEKAAMFNKDDDDDGAETPTIYVAYHDWEHFSSIRNLRGPHSGPPNVCELPADSSLRDLPQTPKLSPKPPSKARARAGSASATKLPLVHVSAPKPLSRPRRSSRAHRQSASSSTAIPVVVAPPTPADIPLPSSRSSSPPALPSLPPGLYAREREYHRSPKRSFDESSGSSEVSATSTSAAKRTRRGTARGLPAVPRGVDVNMDADVDVDGDNGEGDGDADVDADADADDADTPALSETASLSPISSPSSSPSPPPVPAPAPPRLTKRERKAAGLPRHRGSAGKIVIPGGRFRGASATTQGSENADGEWVRNGTGRVDVRGFRELRI</sequence>
<protein>
    <submittedName>
        <fullName evidence="1">Uncharacterized protein</fullName>
    </submittedName>
</protein>
<gene>
    <name evidence="1" type="ORF">F5148DRAFT_1284653</name>
</gene>